<dbReference type="SUPFAM" id="SSF52402">
    <property type="entry name" value="Adenine nucleotide alpha hydrolases-like"/>
    <property type="match status" value="1"/>
</dbReference>
<accession>A0A2P5DZG6</accession>
<proteinExistence type="predicted"/>
<comment type="caution">
    <text evidence="2">The sequence shown here is derived from an EMBL/GenBank/DDBJ whole genome shotgun (WGS) entry which is preliminary data.</text>
</comment>
<dbReference type="EMBL" id="JXTB01000008">
    <property type="protein sequence ID" value="PON78636.1"/>
    <property type="molecule type" value="Genomic_DNA"/>
</dbReference>
<dbReference type="STRING" id="3476.A0A2P5DZG6"/>
<feature type="domain" description="UspA" evidence="1">
    <location>
        <begin position="14"/>
        <end position="158"/>
    </location>
</feature>
<dbReference type="OrthoDB" id="843225at2759"/>
<dbReference type="InterPro" id="IPR014729">
    <property type="entry name" value="Rossmann-like_a/b/a_fold"/>
</dbReference>
<organism evidence="2 3">
    <name type="scientific">Parasponia andersonii</name>
    <name type="common">Sponia andersonii</name>
    <dbReference type="NCBI Taxonomy" id="3476"/>
    <lineage>
        <taxon>Eukaryota</taxon>
        <taxon>Viridiplantae</taxon>
        <taxon>Streptophyta</taxon>
        <taxon>Embryophyta</taxon>
        <taxon>Tracheophyta</taxon>
        <taxon>Spermatophyta</taxon>
        <taxon>Magnoliopsida</taxon>
        <taxon>eudicotyledons</taxon>
        <taxon>Gunneridae</taxon>
        <taxon>Pentapetalae</taxon>
        <taxon>rosids</taxon>
        <taxon>fabids</taxon>
        <taxon>Rosales</taxon>
        <taxon>Cannabaceae</taxon>
        <taxon>Parasponia</taxon>
    </lineage>
</organism>
<dbReference type="PANTHER" id="PTHR31964:SF113">
    <property type="entry name" value="USPA DOMAIN-CONTAINING PROTEIN"/>
    <property type="match status" value="1"/>
</dbReference>
<gene>
    <name evidence="2" type="ORF">PanWU01x14_018940</name>
</gene>
<dbReference type="InterPro" id="IPR006016">
    <property type="entry name" value="UspA"/>
</dbReference>
<dbReference type="Gene3D" id="3.40.50.620">
    <property type="entry name" value="HUPs"/>
    <property type="match status" value="1"/>
</dbReference>
<name>A0A2P5DZG6_PARAD</name>
<dbReference type="Proteomes" id="UP000237105">
    <property type="component" value="Unassembled WGS sequence"/>
</dbReference>
<evidence type="ECO:0000313" key="2">
    <source>
        <dbReference type="EMBL" id="PON78636.1"/>
    </source>
</evidence>
<reference evidence="3" key="1">
    <citation type="submission" date="2016-06" db="EMBL/GenBank/DDBJ databases">
        <title>Parallel loss of symbiosis genes in relatives of nitrogen-fixing non-legume Parasponia.</title>
        <authorList>
            <person name="Van Velzen R."/>
            <person name="Holmer R."/>
            <person name="Bu F."/>
            <person name="Rutten L."/>
            <person name="Van Zeijl A."/>
            <person name="Liu W."/>
            <person name="Santuari L."/>
            <person name="Cao Q."/>
            <person name="Sharma T."/>
            <person name="Shen D."/>
            <person name="Roswanjaya Y."/>
            <person name="Wardhani T."/>
            <person name="Kalhor M.S."/>
            <person name="Jansen J."/>
            <person name="Van den Hoogen J."/>
            <person name="Gungor B."/>
            <person name="Hartog M."/>
            <person name="Hontelez J."/>
            <person name="Verver J."/>
            <person name="Yang W.-C."/>
            <person name="Schijlen E."/>
            <person name="Repin R."/>
            <person name="Schilthuizen M."/>
            <person name="Schranz E."/>
            <person name="Heidstra R."/>
            <person name="Miyata K."/>
            <person name="Fedorova E."/>
            <person name="Kohlen W."/>
            <person name="Bisseling T."/>
            <person name="Smit S."/>
            <person name="Geurts R."/>
        </authorList>
    </citation>
    <scope>NUCLEOTIDE SEQUENCE [LARGE SCALE GENOMIC DNA]</scope>
    <source>
        <strain evidence="3">cv. WU1-14</strain>
    </source>
</reference>
<keyword evidence="3" id="KW-1185">Reference proteome</keyword>
<dbReference type="InterPro" id="IPR006015">
    <property type="entry name" value="Universal_stress_UspA"/>
</dbReference>
<dbReference type="PRINTS" id="PR01438">
    <property type="entry name" value="UNVRSLSTRESS"/>
</dbReference>
<evidence type="ECO:0000313" key="3">
    <source>
        <dbReference type="Proteomes" id="UP000237105"/>
    </source>
</evidence>
<protein>
    <submittedName>
        <fullName evidence="2">Universal stress protein</fullName>
    </submittedName>
</protein>
<dbReference type="CDD" id="cd23659">
    <property type="entry name" value="USP_At3g01520-like"/>
    <property type="match status" value="1"/>
</dbReference>
<sequence length="162" mass="17983">MEEDKRKEKKKVTMVAIDESECSHYALKWALENLYDTIVDSHLIIFTVQSTVDLGFAFASTYASAPPELVASIQERHQKVALALLEKAKDISSKHGIEAETVTEDGNPKEKICEAVDKFKVQLLVLGSHSRGTIQRAFLGSVSSYCVHHAKCPVLVVKKPDQ</sequence>
<dbReference type="AlphaFoldDB" id="A0A2P5DZG6"/>
<dbReference type="PANTHER" id="PTHR31964">
    <property type="entry name" value="ADENINE NUCLEOTIDE ALPHA HYDROLASES-LIKE SUPERFAMILY PROTEIN"/>
    <property type="match status" value="1"/>
</dbReference>
<evidence type="ECO:0000259" key="1">
    <source>
        <dbReference type="Pfam" id="PF00582"/>
    </source>
</evidence>
<dbReference type="Pfam" id="PF00582">
    <property type="entry name" value="Usp"/>
    <property type="match status" value="1"/>
</dbReference>